<dbReference type="PANTHER" id="PTHR43033:SF1">
    <property type="entry name" value="TRNA(ILE)-LYSIDINE SYNTHASE-RELATED"/>
    <property type="match status" value="1"/>
</dbReference>
<keyword evidence="9" id="KW-1185">Reference proteome</keyword>
<dbReference type="Proteomes" id="UP000283786">
    <property type="component" value="Chromosome"/>
</dbReference>
<dbReference type="EC" id="6.3.4.19" evidence="6"/>
<name>A0A418SID6_9RHOB</name>
<comment type="domain">
    <text evidence="6">The N-terminal region contains the highly conserved SGGXDS motif, predicted to be a P-loop motif involved in ATP binding.</text>
</comment>
<dbReference type="InterPro" id="IPR014729">
    <property type="entry name" value="Rossmann-like_a/b/a_fold"/>
</dbReference>
<evidence type="ECO:0000313" key="8">
    <source>
        <dbReference type="EMBL" id="QPM88935.1"/>
    </source>
</evidence>
<comment type="subcellular location">
    <subcellularLocation>
        <location evidence="6">Cytoplasm</location>
    </subcellularLocation>
</comment>
<dbReference type="GO" id="GO:0032267">
    <property type="term" value="F:tRNA(Ile)-lysidine synthase activity"/>
    <property type="evidence" value="ECO:0007669"/>
    <property type="project" value="UniProtKB-EC"/>
</dbReference>
<protein>
    <recommendedName>
        <fullName evidence="6">tRNA(Ile)-lysidine synthase</fullName>
        <ecNumber evidence="6">6.3.4.19</ecNumber>
    </recommendedName>
    <alternativeName>
        <fullName evidence="6">tRNA(Ile)-2-lysyl-cytidine synthase</fullName>
    </alternativeName>
    <alternativeName>
        <fullName evidence="6">tRNA(Ile)-lysidine synthetase</fullName>
    </alternativeName>
</protein>
<evidence type="ECO:0000259" key="7">
    <source>
        <dbReference type="Pfam" id="PF01171"/>
    </source>
</evidence>
<evidence type="ECO:0000256" key="3">
    <source>
        <dbReference type="ARBA" id="ARBA00022741"/>
    </source>
</evidence>
<evidence type="ECO:0000313" key="9">
    <source>
        <dbReference type="Proteomes" id="UP000283786"/>
    </source>
</evidence>
<dbReference type="OrthoDB" id="9807403at2"/>
<dbReference type="Pfam" id="PF01171">
    <property type="entry name" value="ATP_bind_3"/>
    <property type="match status" value="1"/>
</dbReference>
<dbReference type="CDD" id="cd01992">
    <property type="entry name" value="TilS_N"/>
    <property type="match status" value="1"/>
</dbReference>
<dbReference type="SUPFAM" id="SSF52402">
    <property type="entry name" value="Adenine nucleotide alpha hydrolases-like"/>
    <property type="match status" value="1"/>
</dbReference>
<sequence length="417" mass="45594">MTDPDALFREIVAGHFLPGPPQDIGVAVSGGGDSLALLHILAEIARTEALGLRVVTVDHGLRPAARDEAEKVGEQARALGLDHDILTWTGWNGEGNLQDQARRARYRLLAEWARLHGLRTVALGHTAEDQAETFLMRLARSAGTDGLSGMAVRRREGSVTFVRPLLDQRRTALRGYLERKGIAWIDDPSNEDDRFERIRIRKALDELSGLGITVSAISETARNIASVRSTLAWYSFSEAQKLVRIEAGDIVMARAGFRMLQPEIARRLLIQALLWVSGAEYAPRRRSLAMALEAVRSGTGMTLHGCHISLDQSDVRITREAGAVAGLTARQGQHWDGRWLLIGPWFDGAGIRALGEDGLAQCPDWRGAGLPFRSLAGYPSIWQGDRLVAAPHAGFGEGWTAKLLRDGDAFFSALLAH</sequence>
<dbReference type="GO" id="GO:0005737">
    <property type="term" value="C:cytoplasm"/>
    <property type="evidence" value="ECO:0007669"/>
    <property type="project" value="UniProtKB-SubCell"/>
</dbReference>
<feature type="binding site" evidence="6">
    <location>
        <begin position="29"/>
        <end position="34"/>
    </location>
    <ligand>
        <name>ATP</name>
        <dbReference type="ChEBI" id="CHEBI:30616"/>
    </ligand>
</feature>
<organism evidence="8 9">
    <name type="scientific">Pseudooceanicola algae</name>
    <dbReference type="NCBI Taxonomy" id="1537215"/>
    <lineage>
        <taxon>Bacteria</taxon>
        <taxon>Pseudomonadati</taxon>
        <taxon>Pseudomonadota</taxon>
        <taxon>Alphaproteobacteria</taxon>
        <taxon>Rhodobacterales</taxon>
        <taxon>Paracoccaceae</taxon>
        <taxon>Pseudooceanicola</taxon>
    </lineage>
</organism>
<evidence type="ECO:0000256" key="1">
    <source>
        <dbReference type="ARBA" id="ARBA00022598"/>
    </source>
</evidence>
<dbReference type="GO" id="GO:0006400">
    <property type="term" value="P:tRNA modification"/>
    <property type="evidence" value="ECO:0007669"/>
    <property type="project" value="UniProtKB-UniRule"/>
</dbReference>
<keyword evidence="6" id="KW-0963">Cytoplasm</keyword>
<gene>
    <name evidence="6 8" type="primary">tilS</name>
    <name evidence="8" type="ORF">PSAL_001380</name>
</gene>
<dbReference type="InterPro" id="IPR011063">
    <property type="entry name" value="TilS/TtcA_N"/>
</dbReference>
<keyword evidence="1 6" id="KW-0436">Ligase</keyword>
<dbReference type="AlphaFoldDB" id="A0A418SID6"/>
<dbReference type="Gene3D" id="3.40.50.620">
    <property type="entry name" value="HUPs"/>
    <property type="match status" value="1"/>
</dbReference>
<keyword evidence="3 6" id="KW-0547">Nucleotide-binding</keyword>
<dbReference type="PANTHER" id="PTHR43033">
    <property type="entry name" value="TRNA(ILE)-LYSIDINE SYNTHASE-RELATED"/>
    <property type="match status" value="1"/>
</dbReference>
<evidence type="ECO:0000256" key="6">
    <source>
        <dbReference type="HAMAP-Rule" id="MF_01161"/>
    </source>
</evidence>
<evidence type="ECO:0000256" key="2">
    <source>
        <dbReference type="ARBA" id="ARBA00022694"/>
    </source>
</evidence>
<dbReference type="InterPro" id="IPR012795">
    <property type="entry name" value="tRNA_Ile_lys_synt_N"/>
</dbReference>
<dbReference type="GO" id="GO:0005524">
    <property type="term" value="F:ATP binding"/>
    <property type="evidence" value="ECO:0007669"/>
    <property type="project" value="UniProtKB-UniRule"/>
</dbReference>
<keyword evidence="2 6" id="KW-0819">tRNA processing</keyword>
<dbReference type="HAMAP" id="MF_01161">
    <property type="entry name" value="tRNA_Ile_lys_synt"/>
    <property type="match status" value="1"/>
</dbReference>
<proteinExistence type="inferred from homology"/>
<comment type="function">
    <text evidence="6">Ligates lysine onto the cytidine present at position 34 of the AUA codon-specific tRNA(Ile) that contains the anticodon CAU, in an ATP-dependent manner. Cytidine is converted to lysidine, thus changing the amino acid specificity of the tRNA from methionine to isoleucine.</text>
</comment>
<dbReference type="InterPro" id="IPR012094">
    <property type="entry name" value="tRNA_Ile_lys_synt"/>
</dbReference>
<comment type="catalytic activity">
    <reaction evidence="5 6">
        <text>cytidine(34) in tRNA(Ile2) + L-lysine + ATP = lysidine(34) in tRNA(Ile2) + AMP + diphosphate + H(+)</text>
        <dbReference type="Rhea" id="RHEA:43744"/>
        <dbReference type="Rhea" id="RHEA-COMP:10625"/>
        <dbReference type="Rhea" id="RHEA-COMP:10670"/>
        <dbReference type="ChEBI" id="CHEBI:15378"/>
        <dbReference type="ChEBI" id="CHEBI:30616"/>
        <dbReference type="ChEBI" id="CHEBI:32551"/>
        <dbReference type="ChEBI" id="CHEBI:33019"/>
        <dbReference type="ChEBI" id="CHEBI:82748"/>
        <dbReference type="ChEBI" id="CHEBI:83665"/>
        <dbReference type="ChEBI" id="CHEBI:456215"/>
        <dbReference type="EC" id="6.3.4.19"/>
    </reaction>
</comment>
<evidence type="ECO:0000256" key="4">
    <source>
        <dbReference type="ARBA" id="ARBA00022840"/>
    </source>
</evidence>
<dbReference type="EMBL" id="CP060436">
    <property type="protein sequence ID" value="QPM88935.1"/>
    <property type="molecule type" value="Genomic_DNA"/>
</dbReference>
<dbReference type="KEGG" id="palw:PSAL_001380"/>
<feature type="domain" description="tRNA(Ile)-lysidine/2-thiocytidine synthase N-terminal" evidence="7">
    <location>
        <begin position="24"/>
        <end position="202"/>
    </location>
</feature>
<evidence type="ECO:0000256" key="5">
    <source>
        <dbReference type="ARBA" id="ARBA00048539"/>
    </source>
</evidence>
<reference evidence="8 9" key="1">
    <citation type="submission" date="2020-08" db="EMBL/GenBank/DDBJ databases">
        <title>Genome sequence of Rhodobacteraceae bacterium Lw-13e.</title>
        <authorList>
            <person name="Poehlein A."/>
            <person name="Wolter L."/>
            <person name="Daniel R."/>
            <person name="Brinkhoff T."/>
        </authorList>
    </citation>
    <scope>NUCLEOTIDE SEQUENCE [LARGE SCALE GENOMIC DNA]</scope>
    <source>
        <strain evidence="8 9">Lw-13e</strain>
    </source>
</reference>
<accession>A0A418SID6</accession>
<keyword evidence="4 6" id="KW-0067">ATP-binding</keyword>
<comment type="similarity">
    <text evidence="6">Belongs to the tRNA(Ile)-lysidine synthase family.</text>
</comment>
<dbReference type="RefSeq" id="WP_119838614.1">
    <property type="nucleotide sequence ID" value="NZ_CP060436.1"/>
</dbReference>
<dbReference type="NCBIfam" id="TIGR02432">
    <property type="entry name" value="lysidine_TilS_N"/>
    <property type="match status" value="1"/>
</dbReference>